<evidence type="ECO:0000313" key="2">
    <source>
        <dbReference type="Proteomes" id="UP000253562"/>
    </source>
</evidence>
<dbReference type="AlphaFoldDB" id="A0A368KMM6"/>
<comment type="caution">
    <text evidence="1">The sequence shown here is derived from an EMBL/GenBank/DDBJ whole genome shotgun (WGS) entry which is preliminary data.</text>
</comment>
<name>A0A368KMM6_9BACT</name>
<evidence type="ECO:0000313" key="1">
    <source>
        <dbReference type="EMBL" id="RCS43547.1"/>
    </source>
</evidence>
<reference evidence="1 2" key="1">
    <citation type="submission" date="2018-07" db="EMBL/GenBank/DDBJ databases">
        <title>Comparative genomes isolates from brazilian mangrove.</title>
        <authorList>
            <person name="De Araujo J.E."/>
            <person name="Taketani R.G."/>
            <person name="Silva M.C.P."/>
            <person name="Lourenco M.V."/>
            <person name="Oliveira V.M."/>
            <person name="Andreote F.D."/>
        </authorList>
    </citation>
    <scope>NUCLEOTIDE SEQUENCE [LARGE SCALE GENOMIC DNA]</scope>
    <source>
        <strain evidence="1 2">HEX PRIS-MGV</strain>
    </source>
</reference>
<dbReference type="Proteomes" id="UP000253562">
    <property type="component" value="Unassembled WGS sequence"/>
</dbReference>
<dbReference type="EMBL" id="QPEX01000038">
    <property type="protein sequence ID" value="RCS43547.1"/>
    <property type="molecule type" value="Genomic_DNA"/>
</dbReference>
<proteinExistence type="predicted"/>
<protein>
    <submittedName>
        <fullName evidence="1">Uncharacterized protein</fullName>
    </submittedName>
</protein>
<organism evidence="1 2">
    <name type="scientific">Bremerella cremea</name>
    <dbReference type="NCBI Taxonomy" id="1031537"/>
    <lineage>
        <taxon>Bacteria</taxon>
        <taxon>Pseudomonadati</taxon>
        <taxon>Planctomycetota</taxon>
        <taxon>Planctomycetia</taxon>
        <taxon>Pirellulales</taxon>
        <taxon>Pirellulaceae</taxon>
        <taxon>Bremerella</taxon>
    </lineage>
</organism>
<sequence>MTNRDYNPAGIPRPIEKQPPALPFSQLEPYVSLPELKPETATYEGAIEFGTIAAEVAAEMELSIESAAVNLAGRRFHLVSRPASESDHRAWDVQLAAATEQEPATSKSVGHVWADSAGALKFHWNAEAEQEEAEQLQNTLLLCSHKEHRHAMALRVPDILPEIGMDLSGENGKDLTTIVSLLTPPQADTLRLTIDYPDELAVPVEAEPANRTAPLGEGMMLKLGVEKDVVRGEIRILARQKTDNQIQLSVSPKYRQEGDGKLADLTQEKLVSQISRLQRLLSKDTEELAAAYVNLPTYLANMKKLQGTVPRNKDEAGAKARTLIQLEGYVKKCQSAIRAKTRTMPASYEALHRIIEAAKLGRKLNNKAPLQYCLFAETPSGPIVLVQGNQPVEAEQKEDAFAFLDNTPGPTGTWLKLNPELQIVQFSSGGSISATDASGKRSLASGSWRAEGELIHISYGGTSDDFNFYNGVAIATEDGNAFFRKF</sequence>
<accession>A0A368KMM6</accession>
<gene>
    <name evidence="1" type="ORF">DTL42_18800</name>
</gene>